<evidence type="ECO:0000256" key="1">
    <source>
        <dbReference type="SAM" id="Coils"/>
    </source>
</evidence>
<dbReference type="InterPro" id="IPR007445">
    <property type="entry name" value="PilO"/>
</dbReference>
<keyword evidence="2" id="KW-0812">Transmembrane</keyword>
<evidence type="ECO:0000313" key="3">
    <source>
        <dbReference type="EMBL" id="MBW6390520.1"/>
    </source>
</evidence>
<keyword evidence="1" id="KW-0175">Coiled coil</keyword>
<dbReference type="InterPro" id="IPR014717">
    <property type="entry name" value="Transl_elong_EF1B/ribsomal_bS6"/>
</dbReference>
<keyword evidence="4" id="KW-1185">Reference proteome</keyword>
<dbReference type="Proteomes" id="UP000769617">
    <property type="component" value="Unassembled WGS sequence"/>
</dbReference>
<evidence type="ECO:0000256" key="2">
    <source>
        <dbReference type="SAM" id="Phobius"/>
    </source>
</evidence>
<dbReference type="PANTHER" id="PTHR39555:SF1">
    <property type="entry name" value="TYPE IV PILUS INNER MEMBRANE COMPONENT PILO"/>
    <property type="match status" value="1"/>
</dbReference>
<dbReference type="RefSeq" id="WP_219790917.1">
    <property type="nucleotide sequence ID" value="NZ_JAHYCA010000002.1"/>
</dbReference>
<name>A0ABS6ZKD4_9GAMM</name>
<feature type="coiled-coil region" evidence="1">
    <location>
        <begin position="55"/>
        <end position="102"/>
    </location>
</feature>
<dbReference type="EMBL" id="JAHYCA010000002">
    <property type="protein sequence ID" value="MBW6390520.1"/>
    <property type="molecule type" value="Genomic_DNA"/>
</dbReference>
<proteinExistence type="predicted"/>
<protein>
    <submittedName>
        <fullName evidence="3">Type 4a pilus biogenesis protein PilO</fullName>
    </submittedName>
</protein>
<sequence length="208" mass="23668">MNLRAEIRRLREVDWRGLDLKESGAWPLLLQWLCCLLVLGVTFAGTYWYLAGPKAAELERAAAEEERLLLDYRNRAAQAARLPDMLEQLAQLESRMDELMAMLPSGAEIPSLIDSISESALNHHLSIDFIRLRSTVERDFYIERPFDIQVEGEYHHIAGFLASVAALPRIVTLHDFILAPVEGSDRLRLSMLARTYSYRAQADEEATP</sequence>
<reference evidence="3 4" key="1">
    <citation type="submission" date="2021-07" db="EMBL/GenBank/DDBJ databases">
        <authorList>
            <person name="So Y."/>
        </authorList>
    </citation>
    <scope>NUCLEOTIDE SEQUENCE [LARGE SCALE GENOMIC DNA]</scope>
    <source>
        <strain evidence="3 4">Y3S6</strain>
    </source>
</reference>
<dbReference type="Pfam" id="PF04350">
    <property type="entry name" value="PilO"/>
    <property type="match status" value="1"/>
</dbReference>
<dbReference type="PIRSF" id="PIRSF016482">
    <property type="entry name" value="PilO"/>
    <property type="match status" value="1"/>
</dbReference>
<dbReference type="PANTHER" id="PTHR39555">
    <property type="entry name" value="FIMBRIAL ASSEMBLY PROTEIN PILO-LIKE PROTEIN-RELATED"/>
    <property type="match status" value="1"/>
</dbReference>
<keyword evidence="2" id="KW-0472">Membrane</keyword>
<accession>A0ABS6ZKD4</accession>
<evidence type="ECO:0000313" key="4">
    <source>
        <dbReference type="Proteomes" id="UP000769617"/>
    </source>
</evidence>
<feature type="transmembrane region" description="Helical" evidence="2">
    <location>
        <begin position="29"/>
        <end position="50"/>
    </location>
</feature>
<organism evidence="3 4">
    <name type="scientific">Billgrantia antri</name>
    <dbReference type="NCBI Taxonomy" id="2846777"/>
    <lineage>
        <taxon>Bacteria</taxon>
        <taxon>Pseudomonadati</taxon>
        <taxon>Pseudomonadota</taxon>
        <taxon>Gammaproteobacteria</taxon>
        <taxon>Oceanospirillales</taxon>
        <taxon>Halomonadaceae</taxon>
        <taxon>Billgrantia</taxon>
    </lineage>
</organism>
<dbReference type="Gene3D" id="3.30.70.60">
    <property type="match status" value="1"/>
</dbReference>
<keyword evidence="2" id="KW-1133">Transmembrane helix</keyword>
<gene>
    <name evidence="3" type="ORF">KPL81_05015</name>
</gene>
<comment type="caution">
    <text evidence="3">The sequence shown here is derived from an EMBL/GenBank/DDBJ whole genome shotgun (WGS) entry which is preliminary data.</text>
</comment>